<evidence type="ECO:0000256" key="3">
    <source>
        <dbReference type="ARBA" id="ARBA00023163"/>
    </source>
</evidence>
<keyword evidence="2" id="KW-0238">DNA-binding</keyword>
<dbReference type="PANTHER" id="PTHR43280">
    <property type="entry name" value="ARAC-FAMILY TRANSCRIPTIONAL REGULATOR"/>
    <property type="match status" value="1"/>
</dbReference>
<dbReference type="Pfam" id="PF12833">
    <property type="entry name" value="HTH_18"/>
    <property type="match status" value="1"/>
</dbReference>
<reference evidence="5" key="1">
    <citation type="journal article" date="2021" name="PeerJ">
        <title>Extensive microbial diversity within the chicken gut microbiome revealed by metagenomics and culture.</title>
        <authorList>
            <person name="Gilroy R."/>
            <person name="Ravi A."/>
            <person name="Getino M."/>
            <person name="Pursley I."/>
            <person name="Horton D.L."/>
            <person name="Alikhan N.F."/>
            <person name="Baker D."/>
            <person name="Gharbi K."/>
            <person name="Hall N."/>
            <person name="Watson M."/>
            <person name="Adriaenssens E.M."/>
            <person name="Foster-Nyarko E."/>
            <person name="Jarju S."/>
            <person name="Secka A."/>
            <person name="Antonio M."/>
            <person name="Oren A."/>
            <person name="Chaudhuri R.R."/>
            <person name="La Ragione R."/>
            <person name="Hildebrand F."/>
            <person name="Pallen M.J."/>
        </authorList>
    </citation>
    <scope>NUCLEOTIDE SEQUENCE</scope>
    <source>
        <strain evidence="5">G4-2901</strain>
    </source>
</reference>
<feature type="domain" description="HTH araC/xylS-type" evidence="4">
    <location>
        <begin position="187"/>
        <end position="285"/>
    </location>
</feature>
<evidence type="ECO:0000313" key="5">
    <source>
        <dbReference type="EMBL" id="MBU3837304.1"/>
    </source>
</evidence>
<sequence length="293" mass="33532">MDISVYEVMKSGGVTAGNTCCCDFDRNSSDYSGIIFEKGFFFLLVINGTAKLSDIYGNYELRHGKLVVLTPSTTSSIGDLDADFSLKIVYIVPSYFDSLPDGQPLYNQVARYLGNYRLPVFDIESERFSYLKQTMSLFGDRLNAMNVYHDGIIRNLCNLFLLQMADALCVENNDTTVYVKRENEIFRNFKKLLVENYRKHHSIGFYADSLNITTTYLSRVVKNVTGSTVCFHISKMLCSDARRMLECTDMDIKEISDMLGFSDQSVFGKFFMRKTGVSPLKFRMKNDLQRRDN</sequence>
<reference evidence="5" key="2">
    <citation type="submission" date="2021-04" db="EMBL/GenBank/DDBJ databases">
        <authorList>
            <person name="Gilroy R."/>
        </authorList>
    </citation>
    <scope>NUCLEOTIDE SEQUENCE</scope>
    <source>
        <strain evidence="5">G4-2901</strain>
    </source>
</reference>
<keyword evidence="1" id="KW-0805">Transcription regulation</keyword>
<dbReference type="AlphaFoldDB" id="A0A948TAE2"/>
<evidence type="ECO:0000256" key="1">
    <source>
        <dbReference type="ARBA" id="ARBA00023015"/>
    </source>
</evidence>
<proteinExistence type="predicted"/>
<accession>A0A948TAE2</accession>
<dbReference type="PROSITE" id="PS01124">
    <property type="entry name" value="HTH_ARAC_FAMILY_2"/>
    <property type="match status" value="1"/>
</dbReference>
<name>A0A948TAE2_9BACT</name>
<dbReference type="GO" id="GO:0003700">
    <property type="term" value="F:DNA-binding transcription factor activity"/>
    <property type="evidence" value="ECO:0007669"/>
    <property type="project" value="InterPro"/>
</dbReference>
<evidence type="ECO:0000313" key="6">
    <source>
        <dbReference type="Proteomes" id="UP000783796"/>
    </source>
</evidence>
<dbReference type="PANTHER" id="PTHR43280:SF32">
    <property type="entry name" value="TRANSCRIPTIONAL REGULATORY PROTEIN"/>
    <property type="match status" value="1"/>
</dbReference>
<evidence type="ECO:0000259" key="4">
    <source>
        <dbReference type="PROSITE" id="PS01124"/>
    </source>
</evidence>
<dbReference type="InterPro" id="IPR009057">
    <property type="entry name" value="Homeodomain-like_sf"/>
</dbReference>
<evidence type="ECO:0000256" key="2">
    <source>
        <dbReference type="ARBA" id="ARBA00023125"/>
    </source>
</evidence>
<dbReference type="InterPro" id="IPR018060">
    <property type="entry name" value="HTH_AraC"/>
</dbReference>
<dbReference type="SUPFAM" id="SSF46689">
    <property type="entry name" value="Homeodomain-like"/>
    <property type="match status" value="1"/>
</dbReference>
<keyword evidence="3" id="KW-0804">Transcription</keyword>
<organism evidence="5 6">
    <name type="scientific">Candidatus Phocaeicola faecigallinarum</name>
    <dbReference type="NCBI Taxonomy" id="2838732"/>
    <lineage>
        <taxon>Bacteria</taxon>
        <taxon>Pseudomonadati</taxon>
        <taxon>Bacteroidota</taxon>
        <taxon>Bacteroidia</taxon>
        <taxon>Bacteroidales</taxon>
        <taxon>Bacteroidaceae</taxon>
        <taxon>Phocaeicola</taxon>
    </lineage>
</organism>
<dbReference type="Proteomes" id="UP000783796">
    <property type="component" value="Unassembled WGS sequence"/>
</dbReference>
<dbReference type="SMART" id="SM00342">
    <property type="entry name" value="HTH_ARAC"/>
    <property type="match status" value="1"/>
</dbReference>
<comment type="caution">
    <text evidence="5">The sequence shown here is derived from an EMBL/GenBank/DDBJ whole genome shotgun (WGS) entry which is preliminary data.</text>
</comment>
<dbReference type="GO" id="GO:0043565">
    <property type="term" value="F:sequence-specific DNA binding"/>
    <property type="evidence" value="ECO:0007669"/>
    <property type="project" value="InterPro"/>
</dbReference>
<dbReference type="EMBL" id="JAHLFW010000031">
    <property type="protein sequence ID" value="MBU3837304.1"/>
    <property type="molecule type" value="Genomic_DNA"/>
</dbReference>
<dbReference type="Gene3D" id="1.10.10.60">
    <property type="entry name" value="Homeodomain-like"/>
    <property type="match status" value="1"/>
</dbReference>
<gene>
    <name evidence="5" type="ORF">H9777_03090</name>
</gene>
<protein>
    <submittedName>
        <fullName evidence="5">AraC family transcriptional regulator</fullName>
    </submittedName>
</protein>